<dbReference type="OrthoDB" id="286301at2759"/>
<dbReference type="PANTHER" id="PTHR10900:SF114">
    <property type="entry name" value="FAS1 DOMAIN-CONTAINING PROTEIN"/>
    <property type="match status" value="1"/>
</dbReference>
<keyword evidence="3" id="KW-1185">Reference proteome</keyword>
<dbReference type="PANTHER" id="PTHR10900">
    <property type="entry name" value="PERIOSTIN-RELATED"/>
    <property type="match status" value="1"/>
</dbReference>
<dbReference type="InterPro" id="IPR036378">
    <property type="entry name" value="FAS1_dom_sf"/>
</dbReference>
<dbReference type="GO" id="GO:0007155">
    <property type="term" value="P:cell adhesion"/>
    <property type="evidence" value="ECO:0007669"/>
    <property type="project" value="TreeGrafter"/>
</dbReference>
<name>A0A238C358_9BILA</name>
<feature type="domain" description="FAS1" evidence="1">
    <location>
        <begin position="352"/>
        <end position="473"/>
    </location>
</feature>
<proteinExistence type="predicted"/>
<dbReference type="PROSITE" id="PS50213">
    <property type="entry name" value="FAS1"/>
    <property type="match status" value="2"/>
</dbReference>
<accession>A0A238C358</accession>
<dbReference type="EMBL" id="KZ269979">
    <property type="protein sequence ID" value="OZC11887.1"/>
    <property type="molecule type" value="Genomic_DNA"/>
</dbReference>
<dbReference type="InterPro" id="IPR000782">
    <property type="entry name" value="FAS1_domain"/>
</dbReference>
<dbReference type="AlphaFoldDB" id="A0A238C358"/>
<dbReference type="GO" id="GO:0030198">
    <property type="term" value="P:extracellular matrix organization"/>
    <property type="evidence" value="ECO:0007669"/>
    <property type="project" value="TreeGrafter"/>
</dbReference>
<feature type="domain" description="FAS1" evidence="1">
    <location>
        <begin position="226"/>
        <end position="359"/>
    </location>
</feature>
<dbReference type="Proteomes" id="UP000242913">
    <property type="component" value="Unassembled WGS sequence"/>
</dbReference>
<dbReference type="GO" id="GO:0005615">
    <property type="term" value="C:extracellular space"/>
    <property type="evidence" value="ECO:0007669"/>
    <property type="project" value="TreeGrafter"/>
</dbReference>
<protein>
    <recommendedName>
        <fullName evidence="1">FAS1 domain-containing protein</fullName>
    </recommendedName>
</protein>
<dbReference type="InterPro" id="IPR050904">
    <property type="entry name" value="Adhesion/Biosynth-related"/>
</dbReference>
<dbReference type="GO" id="GO:0031012">
    <property type="term" value="C:extracellular matrix"/>
    <property type="evidence" value="ECO:0007669"/>
    <property type="project" value="TreeGrafter"/>
</dbReference>
<dbReference type="Gene3D" id="2.30.180.10">
    <property type="entry name" value="FAS1 domain"/>
    <property type="match status" value="2"/>
</dbReference>
<gene>
    <name evidence="2" type="ORF">X798_01068</name>
</gene>
<dbReference type="SMART" id="SM00554">
    <property type="entry name" value="FAS1"/>
    <property type="match status" value="1"/>
</dbReference>
<evidence type="ECO:0000313" key="3">
    <source>
        <dbReference type="Proteomes" id="UP000242913"/>
    </source>
</evidence>
<dbReference type="SUPFAM" id="SSF82153">
    <property type="entry name" value="FAS1 domain"/>
    <property type="match status" value="2"/>
</dbReference>
<evidence type="ECO:0000259" key="1">
    <source>
        <dbReference type="PROSITE" id="PS50213"/>
    </source>
</evidence>
<dbReference type="Pfam" id="PF02469">
    <property type="entry name" value="Fasciclin"/>
    <property type="match status" value="2"/>
</dbReference>
<dbReference type="GO" id="GO:0050839">
    <property type="term" value="F:cell adhesion molecule binding"/>
    <property type="evidence" value="ECO:0007669"/>
    <property type="project" value="TreeGrafter"/>
</dbReference>
<sequence length="970" mass="109952">MFCLTLITPDRTYFTISKISIFRQHVCVREKKVPLLWKISESTCTSHKRAMRCIKGDGNETVMRIVECCDGYYTTDIKKGCIPCMPYLSDLSIDFSIDPDLYNDTPKNLDELLNGKNVCTNGLELTNTKFTTLLLASNDSCPANDTDSRDWDEYILEQPYHSYELLNSQKLPTRKPGVFIIVSTNSEQIGLDDKPFLNCIKIVEEDLEWRNGTVQLLLAPLPQTTNQTLLDIITNDPDLSAFNSLLTVDLRKRLASNSLISTVFAFNNEIFASLSQSFRTRLRQKKGCARELIKEHIYDGMLCSALMEGDIKSVTGIKHRLYKLRNVNNTELIRLDNGRILDTDRVASNGVIHVIDDVILAEQSAVDWRDHLEFPEREFLEIVERHIGYEDEPVAIFIPPSDSFRNLTDEKSFVMNHIAVNDSHITNNLIETAYGSKIPSSMRSPRPVFGCANTIKPPIKYCNTTIYSIDANKGLYTVFLPSNDALSNNQIRALKMNKTLSSDFVRMHIFDGLLCSKNFQVRTSDEGLPIILENFRGEYYHSRTIDKKILGDIDLEVRYGHTCCERYPTCTEEPIAKSSTKQTSHTVLDFLISYWREILCNNIKAARWGESYRKAVDKELKVLGVESLHCTHRTSTLRKVNDGGVSKQLTAAEKRKRMIEAGTKYAQQNRKIKAECSAGAHFMKFSVKHSDAKSKPKSYFVKTPLKPINEKFERDDAALTSILNRCPQNSISGRASIFRGRERPSLFPNGVNPLDRAAVKFAKPLPLTAFATRSFSLGAISSTKVDTTSTLITPSLAVKISKRTPMKTVRFDESIDFRSPKVDISSPETSIPKIDKPISLETTNELILDLKMKFDDMLEKLRNLPIHVFSNLEEAVHQITSEKSTNANKICDRHPFNSSLNSTTVSFLEPEMKEILPSYYWSAVQITPPMDCIASRTRRKIRLSQVYANANQDQVIERNESSASRESTIN</sequence>
<organism evidence="2 3">
    <name type="scientific">Onchocerca flexuosa</name>
    <dbReference type="NCBI Taxonomy" id="387005"/>
    <lineage>
        <taxon>Eukaryota</taxon>
        <taxon>Metazoa</taxon>
        <taxon>Ecdysozoa</taxon>
        <taxon>Nematoda</taxon>
        <taxon>Chromadorea</taxon>
        <taxon>Rhabditida</taxon>
        <taxon>Spirurina</taxon>
        <taxon>Spiruromorpha</taxon>
        <taxon>Filarioidea</taxon>
        <taxon>Onchocercidae</taxon>
        <taxon>Onchocerca</taxon>
    </lineage>
</organism>
<reference evidence="2 3" key="1">
    <citation type="submission" date="2015-12" db="EMBL/GenBank/DDBJ databases">
        <title>Draft genome of the nematode, Onchocerca flexuosa.</title>
        <authorList>
            <person name="Mitreva M."/>
        </authorList>
    </citation>
    <scope>NUCLEOTIDE SEQUENCE [LARGE SCALE GENOMIC DNA]</scope>
    <source>
        <strain evidence="2">Red Deer</strain>
    </source>
</reference>
<evidence type="ECO:0000313" key="2">
    <source>
        <dbReference type="EMBL" id="OZC11887.1"/>
    </source>
</evidence>